<dbReference type="Pfam" id="PF21305">
    <property type="entry name" value="type_II_gspD_N0"/>
    <property type="match status" value="1"/>
</dbReference>
<evidence type="ECO:0000256" key="7">
    <source>
        <dbReference type="ARBA" id="ARBA00022927"/>
    </source>
</evidence>
<dbReference type="PRINTS" id="PR01032">
    <property type="entry name" value="PHAGEIV"/>
</dbReference>
<feature type="region of interest" description="Disordered" evidence="11">
    <location>
        <begin position="365"/>
        <end position="398"/>
    </location>
</feature>
<dbReference type="GO" id="GO:0009279">
    <property type="term" value="C:cell outer membrane"/>
    <property type="evidence" value="ECO:0007669"/>
    <property type="project" value="UniProtKB-SubCell"/>
</dbReference>
<keyword evidence="16" id="KW-1185">Reference proteome</keyword>
<evidence type="ECO:0000313" key="15">
    <source>
        <dbReference type="EMBL" id="SEQ51293.1"/>
    </source>
</evidence>
<feature type="domain" description="NolW-like" evidence="13">
    <location>
        <begin position="202"/>
        <end position="260"/>
    </location>
</feature>
<dbReference type="Pfam" id="PF00263">
    <property type="entry name" value="Secretin"/>
    <property type="match status" value="1"/>
</dbReference>
<dbReference type="InterPro" id="IPR050810">
    <property type="entry name" value="Bact_Secretion_Sys_Channel"/>
</dbReference>
<dbReference type="STRING" id="355243.SAMN03080615_01775"/>
<dbReference type="InterPro" id="IPR038591">
    <property type="entry name" value="NolW-like_sf"/>
</dbReference>
<sequence>MNNISIWKVIPLLVTLSGLTGCNSSAIYKDEGLTPKQPVGQIIHQRNQDRNSAAGANNTTGVAMQQNQGSPSSVPERQRFELVSEARPMITQSQPASTGSGEGNITLNFNDTDIHEVAKTILGDILNRNYAINDAVNIRVSLHTSQPLNRDALIPTLDSLLFMHGAVLRDNGHLIEIMPKSNTLAGGAPQLKLQNDQGFQTLVTPLRYIAAKEMEKILKSVASEGARITVDEPHNLLLMSGSRTELNTLLNTIETFDVNQLRGMSIGLFRLQSVDTRTILGELENVFGDKSSGPMAGLVKFVPIERLNTVMVITPQPQYLKSAQQWIERLDRMDNLASTSLHVYKVKYGKASHLAGMLEQLFSGQRSKSGNQGSGPRSPSPTTAAAPATGTPAVISSQGTLTPLTSQTSLSNLGEISIIADEENNSLLVLATQADYGVVELALQKLDVLPQQVLVEATIVEVKLSGDLKYGIDWFFKNGFGNGDTGYGSLSSPQSASGFKYEVLDRLNNPLALLTALASDSRINVISSPSLMVLDNQSASIKVGDQVPISTSETTNTSNSSGNLITTSVQYRDTGVLLEVTPQIKDGGMVVLEINQDVSDASVTTSSGIQSPTINQRQIKTTVAVQSGDTLVLGGLIRENKDLGDAGLPGIKDVPGLGYLFGSKSETSRRTELVVMITPTAIKNRNQAREVTDEFKRQMKALKL</sequence>
<dbReference type="InterPro" id="IPR001775">
    <property type="entry name" value="GspD/PilQ"/>
</dbReference>
<dbReference type="InterPro" id="IPR013356">
    <property type="entry name" value="T2SS_GspD"/>
</dbReference>
<evidence type="ECO:0000256" key="1">
    <source>
        <dbReference type="ARBA" id="ARBA00004442"/>
    </source>
</evidence>
<dbReference type="Gene3D" id="3.30.1370.120">
    <property type="match status" value="3"/>
</dbReference>
<dbReference type="Pfam" id="PF03958">
    <property type="entry name" value="Secretin_N"/>
    <property type="match status" value="2"/>
</dbReference>
<reference evidence="16" key="1">
    <citation type="submission" date="2016-10" db="EMBL/GenBank/DDBJ databases">
        <authorList>
            <person name="Varghese N."/>
            <person name="Submissions S."/>
        </authorList>
    </citation>
    <scope>NUCLEOTIDE SEQUENCE [LARGE SCALE GENOMIC DNA]</scope>
    <source>
        <strain evidence="16">DSM 18887</strain>
    </source>
</reference>
<dbReference type="InterPro" id="IPR005644">
    <property type="entry name" value="NolW-like"/>
</dbReference>
<dbReference type="GO" id="GO:0015627">
    <property type="term" value="C:type II protein secretion system complex"/>
    <property type="evidence" value="ECO:0007669"/>
    <property type="project" value="InterPro"/>
</dbReference>
<dbReference type="PANTHER" id="PTHR30332:SF25">
    <property type="entry name" value="SECRETIN XPSD"/>
    <property type="match status" value="1"/>
</dbReference>
<keyword evidence="5" id="KW-0812">Transmembrane</keyword>
<evidence type="ECO:0000256" key="6">
    <source>
        <dbReference type="ARBA" id="ARBA00022729"/>
    </source>
</evidence>
<organism evidence="15 16">
    <name type="scientific">Amphritea atlantica</name>
    <dbReference type="NCBI Taxonomy" id="355243"/>
    <lineage>
        <taxon>Bacteria</taxon>
        <taxon>Pseudomonadati</taxon>
        <taxon>Pseudomonadota</taxon>
        <taxon>Gammaproteobacteria</taxon>
        <taxon>Oceanospirillales</taxon>
        <taxon>Oceanospirillaceae</taxon>
        <taxon>Amphritea</taxon>
    </lineage>
</organism>
<evidence type="ECO:0000313" key="16">
    <source>
        <dbReference type="Proteomes" id="UP000198749"/>
    </source>
</evidence>
<protein>
    <submittedName>
        <fullName evidence="15">General secretion pathway protein D</fullName>
    </submittedName>
</protein>
<dbReference type="PANTHER" id="PTHR30332">
    <property type="entry name" value="PROBABLE GENERAL SECRETION PATHWAY PROTEIN D"/>
    <property type="match status" value="1"/>
</dbReference>
<feature type="compositionally biased region" description="Low complexity" evidence="11">
    <location>
        <begin position="374"/>
        <end position="398"/>
    </location>
</feature>
<evidence type="ECO:0000259" key="12">
    <source>
        <dbReference type="Pfam" id="PF00263"/>
    </source>
</evidence>
<evidence type="ECO:0000256" key="5">
    <source>
        <dbReference type="ARBA" id="ARBA00022692"/>
    </source>
</evidence>
<evidence type="ECO:0000256" key="8">
    <source>
        <dbReference type="ARBA" id="ARBA00023136"/>
    </source>
</evidence>
<keyword evidence="4" id="KW-1134">Transmembrane beta strand</keyword>
<dbReference type="PRINTS" id="PR00811">
    <property type="entry name" value="BCTERIALGSPD"/>
</dbReference>
<evidence type="ECO:0000256" key="4">
    <source>
        <dbReference type="ARBA" id="ARBA00022452"/>
    </source>
</evidence>
<keyword evidence="7" id="KW-0653">Protein transport</keyword>
<dbReference type="InterPro" id="IPR004846">
    <property type="entry name" value="T2SS/T3SS_dom"/>
</dbReference>
<keyword evidence="9" id="KW-0998">Cell outer membrane</keyword>
<evidence type="ECO:0000259" key="13">
    <source>
        <dbReference type="Pfam" id="PF03958"/>
    </source>
</evidence>
<evidence type="ECO:0000256" key="2">
    <source>
        <dbReference type="ARBA" id="ARBA00006980"/>
    </source>
</evidence>
<dbReference type="AlphaFoldDB" id="A0A1H9GMQ0"/>
<dbReference type="InterPro" id="IPR049371">
    <property type="entry name" value="GspD-like_N0"/>
</dbReference>
<dbReference type="NCBIfam" id="TIGR02517">
    <property type="entry name" value="type_II_gspD"/>
    <property type="match status" value="1"/>
</dbReference>
<keyword evidence="3 10" id="KW-0813">Transport</keyword>
<gene>
    <name evidence="15" type="ORF">SAMN03080615_01775</name>
</gene>
<dbReference type="RefSeq" id="WP_175483485.1">
    <property type="nucleotide sequence ID" value="NZ_AP025284.1"/>
</dbReference>
<feature type="domain" description="GspD-like N0" evidence="14">
    <location>
        <begin position="107"/>
        <end position="168"/>
    </location>
</feature>
<proteinExistence type="inferred from homology"/>
<keyword evidence="8" id="KW-0472">Membrane</keyword>
<evidence type="ECO:0000256" key="3">
    <source>
        <dbReference type="ARBA" id="ARBA00022448"/>
    </source>
</evidence>
<evidence type="ECO:0000256" key="11">
    <source>
        <dbReference type="SAM" id="MobiDB-lite"/>
    </source>
</evidence>
<name>A0A1H9GMQ0_9GAMM</name>
<accession>A0A1H9GMQ0</accession>
<comment type="subcellular location">
    <subcellularLocation>
        <location evidence="1 10">Cell outer membrane</location>
    </subcellularLocation>
</comment>
<comment type="similarity">
    <text evidence="2">Belongs to the bacterial secretin family. GSP D subfamily.</text>
</comment>
<dbReference type="EMBL" id="FOGB01000004">
    <property type="protein sequence ID" value="SEQ51293.1"/>
    <property type="molecule type" value="Genomic_DNA"/>
</dbReference>
<dbReference type="Gene3D" id="3.55.50.30">
    <property type="match status" value="1"/>
</dbReference>
<dbReference type="Proteomes" id="UP000198749">
    <property type="component" value="Unassembled WGS sequence"/>
</dbReference>
<feature type="domain" description="NolW-like" evidence="13">
    <location>
        <begin position="342"/>
        <end position="452"/>
    </location>
</feature>
<evidence type="ECO:0000256" key="10">
    <source>
        <dbReference type="RuleBase" id="RU004004"/>
    </source>
</evidence>
<feature type="domain" description="Type II/III secretion system secretin-like" evidence="12">
    <location>
        <begin position="516"/>
        <end position="682"/>
    </location>
</feature>
<dbReference type="GO" id="GO:0015628">
    <property type="term" value="P:protein secretion by the type II secretion system"/>
    <property type="evidence" value="ECO:0007669"/>
    <property type="project" value="InterPro"/>
</dbReference>
<evidence type="ECO:0000256" key="9">
    <source>
        <dbReference type="ARBA" id="ARBA00023237"/>
    </source>
</evidence>
<keyword evidence="6" id="KW-0732">Signal</keyword>
<evidence type="ECO:0000259" key="14">
    <source>
        <dbReference type="Pfam" id="PF21305"/>
    </source>
</evidence>